<evidence type="ECO:0000256" key="1">
    <source>
        <dbReference type="SAM" id="Coils"/>
    </source>
</evidence>
<sequence length="259" mass="30656">MKDENASLKKYIENLEKQVKKLINEKEINNTNHQIEISKLRAEKNQILNNTIQLKKEIKALVDEKEKNNINHQIEISKIRDENIQLKKEIKEIETDNKKYQTEIDEVNKRGIFQYLKHLGSDLIEITASSLHEGSPQNAIIYDDESKIFYSQNYENSWLTFHFKKHKIIPLAYTIKRTHIYAHPVNWIIEGSNDNKNWKEINQQNNCKALNEYKPFTFNIDIRESFRFIKMTMIGKNSSGMTYCLIIESFEIYGIIISI</sequence>
<organism evidence="3 4">
    <name type="scientific">Tritrichomonas musculus</name>
    <dbReference type="NCBI Taxonomy" id="1915356"/>
    <lineage>
        <taxon>Eukaryota</taxon>
        <taxon>Metamonada</taxon>
        <taxon>Parabasalia</taxon>
        <taxon>Tritrichomonadida</taxon>
        <taxon>Tritrichomonadidae</taxon>
        <taxon>Tritrichomonas</taxon>
    </lineage>
</organism>
<reference evidence="3 4" key="1">
    <citation type="submission" date="2024-04" db="EMBL/GenBank/DDBJ databases">
        <title>Tritrichomonas musculus Genome.</title>
        <authorList>
            <person name="Alves-Ferreira E."/>
            <person name="Grigg M."/>
            <person name="Lorenzi H."/>
            <person name="Galac M."/>
        </authorList>
    </citation>
    <scope>NUCLEOTIDE SEQUENCE [LARGE SCALE GENOMIC DNA]</scope>
    <source>
        <strain evidence="3 4">EAF2021</strain>
    </source>
</reference>
<evidence type="ECO:0000313" key="3">
    <source>
        <dbReference type="EMBL" id="KAK8875611.1"/>
    </source>
</evidence>
<dbReference type="Proteomes" id="UP001470230">
    <property type="component" value="Unassembled WGS sequence"/>
</dbReference>
<proteinExistence type="predicted"/>
<feature type="domain" description="F5/8 type C" evidence="2">
    <location>
        <begin position="126"/>
        <end position="247"/>
    </location>
</feature>
<dbReference type="Pfam" id="PF00754">
    <property type="entry name" value="F5_F8_type_C"/>
    <property type="match status" value="1"/>
</dbReference>
<gene>
    <name evidence="3" type="ORF">M9Y10_005780</name>
</gene>
<evidence type="ECO:0000259" key="2">
    <source>
        <dbReference type="Pfam" id="PF00754"/>
    </source>
</evidence>
<comment type="caution">
    <text evidence="3">The sequence shown here is derived from an EMBL/GenBank/DDBJ whole genome shotgun (WGS) entry which is preliminary data.</text>
</comment>
<feature type="coiled-coil region" evidence="1">
    <location>
        <begin position="1"/>
        <end position="110"/>
    </location>
</feature>
<dbReference type="InterPro" id="IPR000421">
    <property type="entry name" value="FA58C"/>
</dbReference>
<dbReference type="SUPFAM" id="SSF49785">
    <property type="entry name" value="Galactose-binding domain-like"/>
    <property type="match status" value="1"/>
</dbReference>
<evidence type="ECO:0000313" key="4">
    <source>
        <dbReference type="Proteomes" id="UP001470230"/>
    </source>
</evidence>
<accession>A0ABR2JCJ8</accession>
<protein>
    <submittedName>
        <fullName evidence="3">E3 ubiquitin-protein ligase HTD1</fullName>
    </submittedName>
</protein>
<dbReference type="Gene3D" id="2.60.120.260">
    <property type="entry name" value="Galactose-binding domain-like"/>
    <property type="match status" value="1"/>
</dbReference>
<dbReference type="InterPro" id="IPR008979">
    <property type="entry name" value="Galactose-bd-like_sf"/>
</dbReference>
<dbReference type="EMBL" id="JAPFFF010000012">
    <property type="protein sequence ID" value="KAK8875611.1"/>
    <property type="molecule type" value="Genomic_DNA"/>
</dbReference>
<name>A0ABR2JCJ8_9EUKA</name>
<keyword evidence="1" id="KW-0175">Coiled coil</keyword>
<keyword evidence="4" id="KW-1185">Reference proteome</keyword>